<dbReference type="EMBL" id="JBHSWE010000001">
    <property type="protein sequence ID" value="MFC6671759.1"/>
    <property type="molecule type" value="Genomic_DNA"/>
</dbReference>
<accession>A0ABW2A365</accession>
<feature type="region of interest" description="Disordered" evidence="1">
    <location>
        <begin position="1"/>
        <end position="60"/>
    </location>
</feature>
<evidence type="ECO:0000313" key="2">
    <source>
        <dbReference type="EMBL" id="MFC6671759.1"/>
    </source>
</evidence>
<evidence type="ECO:0008006" key="4">
    <source>
        <dbReference type="Google" id="ProtNLM"/>
    </source>
</evidence>
<reference evidence="3" key="1">
    <citation type="journal article" date="2019" name="Int. J. Syst. Evol. Microbiol.">
        <title>The Global Catalogue of Microorganisms (GCM) 10K type strain sequencing project: providing services to taxonomists for standard genome sequencing and annotation.</title>
        <authorList>
            <consortium name="The Broad Institute Genomics Platform"/>
            <consortium name="The Broad Institute Genome Sequencing Center for Infectious Disease"/>
            <person name="Wu L."/>
            <person name="Ma J."/>
        </authorList>
    </citation>
    <scope>NUCLEOTIDE SEQUENCE [LARGE SCALE GENOMIC DNA]</scope>
    <source>
        <strain evidence="3">NBRC 111756</strain>
    </source>
</reference>
<evidence type="ECO:0000313" key="3">
    <source>
        <dbReference type="Proteomes" id="UP001596422"/>
    </source>
</evidence>
<gene>
    <name evidence="2" type="ORF">ACFQDL_18075</name>
</gene>
<name>A0ABW2A365_9GAMM</name>
<comment type="caution">
    <text evidence="2">The sequence shown here is derived from an EMBL/GenBank/DDBJ whole genome shotgun (WGS) entry which is preliminary data.</text>
</comment>
<dbReference type="RefSeq" id="WP_379910251.1">
    <property type="nucleotide sequence ID" value="NZ_JBHSWE010000001.1"/>
</dbReference>
<organism evidence="2 3">
    <name type="scientific">Marinobacterium aestuariivivens</name>
    <dbReference type="NCBI Taxonomy" id="1698799"/>
    <lineage>
        <taxon>Bacteria</taxon>
        <taxon>Pseudomonadati</taxon>
        <taxon>Pseudomonadota</taxon>
        <taxon>Gammaproteobacteria</taxon>
        <taxon>Oceanospirillales</taxon>
        <taxon>Oceanospirillaceae</taxon>
        <taxon>Marinobacterium</taxon>
    </lineage>
</organism>
<sequence>MVGSGIGAAVGTSINTRDHRDDGYREVRRDDRRYREEHHHYHNSNSNSFCPPGQAKKGRC</sequence>
<keyword evidence="3" id="KW-1185">Reference proteome</keyword>
<proteinExistence type="predicted"/>
<protein>
    <recommendedName>
        <fullName evidence="4">Glycine zipper domain-containing protein</fullName>
    </recommendedName>
</protein>
<evidence type="ECO:0000256" key="1">
    <source>
        <dbReference type="SAM" id="MobiDB-lite"/>
    </source>
</evidence>
<feature type="compositionally biased region" description="Basic and acidic residues" evidence="1">
    <location>
        <begin position="16"/>
        <end position="39"/>
    </location>
</feature>
<dbReference type="Proteomes" id="UP001596422">
    <property type="component" value="Unassembled WGS sequence"/>
</dbReference>